<evidence type="ECO:0000256" key="2">
    <source>
        <dbReference type="ARBA" id="ARBA00022614"/>
    </source>
</evidence>
<organism evidence="10">
    <name type="scientific">Aegilops tauschii</name>
    <name type="common">Tausch's goatgrass</name>
    <name type="synonym">Aegilops squarrosa</name>
    <dbReference type="NCBI Taxonomy" id="37682"/>
    <lineage>
        <taxon>Eukaryota</taxon>
        <taxon>Viridiplantae</taxon>
        <taxon>Streptophyta</taxon>
        <taxon>Embryophyta</taxon>
        <taxon>Tracheophyta</taxon>
        <taxon>Spermatophyta</taxon>
        <taxon>Magnoliopsida</taxon>
        <taxon>Liliopsida</taxon>
        <taxon>Poales</taxon>
        <taxon>Poaceae</taxon>
        <taxon>BOP clade</taxon>
        <taxon>Pooideae</taxon>
        <taxon>Triticodae</taxon>
        <taxon>Triticeae</taxon>
        <taxon>Triticinae</taxon>
        <taxon>Aegilops</taxon>
    </lineage>
</organism>
<keyword evidence="4" id="KW-0732">Signal</keyword>
<comment type="subcellular location">
    <subcellularLocation>
        <location evidence="1">Membrane</location>
        <topology evidence="1">Single-pass type I membrane protein</topology>
    </subcellularLocation>
</comment>
<accession>M8CFA3</accession>
<evidence type="ECO:0000256" key="7">
    <source>
        <dbReference type="ARBA" id="ARBA00023136"/>
    </source>
</evidence>
<dbReference type="PANTHER" id="PTHR48063:SF55">
    <property type="entry name" value="LEUCINE-RICH REPEAT-CONTAINING N-TERMINAL PLANT-TYPE DOMAIN-CONTAINING PROTEIN"/>
    <property type="match status" value="1"/>
</dbReference>
<reference evidence="10" key="1">
    <citation type="submission" date="2015-06" db="UniProtKB">
        <authorList>
            <consortium name="EnsemblPlants"/>
        </authorList>
    </citation>
    <scope>IDENTIFICATION</scope>
</reference>
<keyword evidence="2" id="KW-0433">Leucine-rich repeat</keyword>
<dbReference type="Gene3D" id="3.80.10.10">
    <property type="entry name" value="Ribonuclease Inhibitor"/>
    <property type="match status" value="1"/>
</dbReference>
<evidence type="ECO:0000256" key="8">
    <source>
        <dbReference type="ARBA" id="ARBA00023180"/>
    </source>
</evidence>
<dbReference type="InterPro" id="IPR032675">
    <property type="entry name" value="LRR_dom_sf"/>
</dbReference>
<dbReference type="EnsemblPlants" id="EMT32893">
    <property type="protein sequence ID" value="EMT32893"/>
    <property type="gene ID" value="F775_01151"/>
</dbReference>
<evidence type="ECO:0000259" key="9">
    <source>
        <dbReference type="Pfam" id="PF08263"/>
    </source>
</evidence>
<dbReference type="AlphaFoldDB" id="M8CFA3"/>
<dbReference type="InterPro" id="IPR013210">
    <property type="entry name" value="LRR_N_plant-typ"/>
</dbReference>
<feature type="domain" description="Leucine-rich repeat-containing N-terminal plant-type" evidence="9">
    <location>
        <begin position="49"/>
        <end position="86"/>
    </location>
</feature>
<proteinExistence type="predicted"/>
<dbReference type="InterPro" id="IPR046956">
    <property type="entry name" value="RLP23-like"/>
</dbReference>
<keyword evidence="3" id="KW-0812">Transmembrane</keyword>
<evidence type="ECO:0000313" key="10">
    <source>
        <dbReference type="EnsemblPlants" id="EMT32893"/>
    </source>
</evidence>
<dbReference type="PANTHER" id="PTHR48063">
    <property type="entry name" value="LRR RECEPTOR-LIKE KINASE"/>
    <property type="match status" value="1"/>
</dbReference>
<keyword evidence="5" id="KW-0677">Repeat</keyword>
<dbReference type="GO" id="GO:0016020">
    <property type="term" value="C:membrane"/>
    <property type="evidence" value="ECO:0007669"/>
    <property type="project" value="UniProtKB-SubCell"/>
</dbReference>
<evidence type="ECO:0000256" key="1">
    <source>
        <dbReference type="ARBA" id="ARBA00004479"/>
    </source>
</evidence>
<evidence type="ECO:0000256" key="4">
    <source>
        <dbReference type="ARBA" id="ARBA00022729"/>
    </source>
</evidence>
<name>M8CFA3_AEGTA</name>
<keyword evidence="7" id="KW-0472">Membrane</keyword>
<dbReference type="Pfam" id="PF13855">
    <property type="entry name" value="LRR_8"/>
    <property type="match status" value="1"/>
</dbReference>
<dbReference type="SUPFAM" id="SSF52058">
    <property type="entry name" value="L domain-like"/>
    <property type="match status" value="1"/>
</dbReference>
<keyword evidence="6" id="KW-1133">Transmembrane helix</keyword>
<evidence type="ECO:0000256" key="5">
    <source>
        <dbReference type="ARBA" id="ARBA00022737"/>
    </source>
</evidence>
<protein>
    <submittedName>
        <fullName evidence="10">LRR receptor-like serine/threonine-protein kinase FLS2</fullName>
    </submittedName>
</protein>
<evidence type="ECO:0000256" key="3">
    <source>
        <dbReference type="ARBA" id="ARBA00022692"/>
    </source>
</evidence>
<dbReference type="Pfam" id="PF08263">
    <property type="entry name" value="LRRNT_2"/>
    <property type="match status" value="1"/>
</dbReference>
<keyword evidence="8" id="KW-0325">Glycoprotein</keyword>
<sequence length="247" mass="27294">MCPTATTKLLLLLAVAASTIPFTSHGLVHVPRQPASRANGTGTGTMCLPHEREALLAFKRGITKDASWQRHGLKDCCRWRGGVQCDDRTGHVLELHLRNLHANNTLLIDDQLAALVGDMKSLQVLTFSTDSLGFTTASMKNLRNLEALVLDLSHSLLDENIRDTFERLPRCSPNKLKELHLENNNITGVLPDFIGEFINIVILDLSSNHITGHVPPEIGRFKNLTSLDLSSNRLGGVITQEHFVAIW</sequence>
<dbReference type="InterPro" id="IPR001611">
    <property type="entry name" value="Leu-rich_rpt"/>
</dbReference>
<evidence type="ECO:0000256" key="6">
    <source>
        <dbReference type="ARBA" id="ARBA00022989"/>
    </source>
</evidence>